<evidence type="ECO:0000256" key="6">
    <source>
        <dbReference type="ARBA" id="ARBA00023136"/>
    </source>
</evidence>
<gene>
    <name evidence="10" type="ORF">MAG551_01146</name>
</gene>
<dbReference type="Proteomes" id="UP000722750">
    <property type="component" value="Unassembled WGS sequence"/>
</dbReference>
<evidence type="ECO:0000256" key="3">
    <source>
        <dbReference type="ARBA" id="ARBA00022448"/>
    </source>
</evidence>
<dbReference type="GO" id="GO:0015562">
    <property type="term" value="F:efflux transmembrane transporter activity"/>
    <property type="evidence" value="ECO:0007669"/>
    <property type="project" value="InterPro"/>
</dbReference>
<dbReference type="SUPFAM" id="SSF56954">
    <property type="entry name" value="Outer membrane efflux proteins (OEP)"/>
    <property type="match status" value="1"/>
</dbReference>
<feature type="chain" id="PRO_5036677437" description="TolC family protein" evidence="9">
    <location>
        <begin position="26"/>
        <end position="436"/>
    </location>
</feature>
<reference evidence="10" key="1">
    <citation type="journal article" date="2021" name="ISME J.">
        <title>Fine-scale metabolic discontinuity in a stratified prokaryote microbiome of a Red Sea deep halocline.</title>
        <authorList>
            <person name="Michoud G."/>
            <person name="Ngugi D.K."/>
            <person name="Barozzi A."/>
            <person name="Merlino G."/>
            <person name="Calleja M.L."/>
            <person name="Delgado-Huertas A."/>
            <person name="Moran X.A.G."/>
            <person name="Daffonchio D."/>
        </authorList>
    </citation>
    <scope>NUCLEOTIDE SEQUENCE</scope>
    <source>
        <strain evidence="10">SuakinDeep_MAG55_1</strain>
    </source>
</reference>
<keyword evidence="8" id="KW-0175">Coiled coil</keyword>
<dbReference type="InterPro" id="IPR003423">
    <property type="entry name" value="OMP_efflux"/>
</dbReference>
<feature type="signal peptide" evidence="9">
    <location>
        <begin position="1"/>
        <end position="25"/>
    </location>
</feature>
<keyword evidence="6" id="KW-0472">Membrane</keyword>
<sequence>MKRYIYKTIILVVVLLAGFSGLAKAQNKTQAVNLEIVLKLGGANNLTIQEYKQRQKLALANLTKANEWWLPDIFAGTTIHQLWGNAMNSDGKIFTNVDRQSFWGGTGLNATWDIGDGIFKAKAAKLKAKASVYQTQAERNKALLNIIGTYYDFLTAQLNYKAYEQLVAEADDLASQIATQVEAGLRFESERLLAKSNYNHMRVEMLNARIQYYNMSAKLVKLLNLDPVMKLVGTEIVLVPLELASTQNMDGSFDSAYQTRPELKSMELMLQSLYAEKKTTTIGLLLPELTASTKGSYFGDIFNPLDATAEFNGAFLWKIPLGRLTSGGELKQYNARIALQKIQMQQARAQVNEEVISAREQILAAKEQTEVALEGSQLGEQALKQSIERQQLGTVRPFEILQAMEIYIKSRLDHLKAVSTYNKAQYKLLVAMGNDL</sequence>
<protein>
    <recommendedName>
        <fullName evidence="12">TolC family protein</fullName>
    </recommendedName>
</protein>
<keyword evidence="4" id="KW-1134">Transmembrane beta strand</keyword>
<evidence type="ECO:0000256" key="8">
    <source>
        <dbReference type="SAM" id="Coils"/>
    </source>
</evidence>
<feature type="coiled-coil region" evidence="8">
    <location>
        <begin position="330"/>
        <end position="368"/>
    </location>
</feature>
<dbReference type="PANTHER" id="PTHR30026">
    <property type="entry name" value="OUTER MEMBRANE PROTEIN TOLC"/>
    <property type="match status" value="1"/>
</dbReference>
<comment type="subcellular location">
    <subcellularLocation>
        <location evidence="1">Cell outer membrane</location>
    </subcellularLocation>
</comment>
<keyword evidence="3" id="KW-0813">Transport</keyword>
<dbReference type="GO" id="GO:1990281">
    <property type="term" value="C:efflux pump complex"/>
    <property type="evidence" value="ECO:0007669"/>
    <property type="project" value="TreeGrafter"/>
</dbReference>
<name>A0A941W2F0_9BACT</name>
<evidence type="ECO:0000256" key="4">
    <source>
        <dbReference type="ARBA" id="ARBA00022452"/>
    </source>
</evidence>
<dbReference type="AlphaFoldDB" id="A0A941W2F0"/>
<evidence type="ECO:0000256" key="9">
    <source>
        <dbReference type="SAM" id="SignalP"/>
    </source>
</evidence>
<comment type="caution">
    <text evidence="10">The sequence shown here is derived from an EMBL/GenBank/DDBJ whole genome shotgun (WGS) entry which is preliminary data.</text>
</comment>
<dbReference type="EMBL" id="JAANXD010000048">
    <property type="protein sequence ID" value="MBS1258093.1"/>
    <property type="molecule type" value="Genomic_DNA"/>
</dbReference>
<evidence type="ECO:0000256" key="5">
    <source>
        <dbReference type="ARBA" id="ARBA00022692"/>
    </source>
</evidence>
<organism evidence="10 11">
    <name type="scientific">Candidatus Scalindua arabica</name>
    <dbReference type="NCBI Taxonomy" id="1127984"/>
    <lineage>
        <taxon>Bacteria</taxon>
        <taxon>Pseudomonadati</taxon>
        <taxon>Planctomycetota</taxon>
        <taxon>Candidatus Brocadiia</taxon>
        <taxon>Candidatus Brocadiales</taxon>
        <taxon>Candidatus Scalinduaceae</taxon>
        <taxon>Candidatus Scalindua</taxon>
    </lineage>
</organism>
<keyword evidence="5" id="KW-0812">Transmembrane</keyword>
<dbReference type="Gene3D" id="1.20.1600.10">
    <property type="entry name" value="Outer membrane efflux proteins (OEP)"/>
    <property type="match status" value="1"/>
</dbReference>
<evidence type="ECO:0000313" key="10">
    <source>
        <dbReference type="EMBL" id="MBS1258093.1"/>
    </source>
</evidence>
<proteinExistence type="inferred from homology"/>
<dbReference type="InterPro" id="IPR051906">
    <property type="entry name" value="TolC-like"/>
</dbReference>
<keyword evidence="9" id="KW-0732">Signal</keyword>
<evidence type="ECO:0000256" key="2">
    <source>
        <dbReference type="ARBA" id="ARBA00007613"/>
    </source>
</evidence>
<dbReference type="GO" id="GO:0015288">
    <property type="term" value="F:porin activity"/>
    <property type="evidence" value="ECO:0007669"/>
    <property type="project" value="TreeGrafter"/>
</dbReference>
<evidence type="ECO:0000256" key="1">
    <source>
        <dbReference type="ARBA" id="ARBA00004442"/>
    </source>
</evidence>
<dbReference type="PANTHER" id="PTHR30026:SF20">
    <property type="entry name" value="OUTER MEMBRANE PROTEIN TOLC"/>
    <property type="match status" value="1"/>
</dbReference>
<dbReference type="GO" id="GO:0009279">
    <property type="term" value="C:cell outer membrane"/>
    <property type="evidence" value="ECO:0007669"/>
    <property type="project" value="UniProtKB-SubCell"/>
</dbReference>
<keyword evidence="7" id="KW-0998">Cell outer membrane</keyword>
<evidence type="ECO:0000256" key="7">
    <source>
        <dbReference type="ARBA" id="ARBA00023237"/>
    </source>
</evidence>
<dbReference type="Pfam" id="PF02321">
    <property type="entry name" value="OEP"/>
    <property type="match status" value="1"/>
</dbReference>
<evidence type="ECO:0008006" key="12">
    <source>
        <dbReference type="Google" id="ProtNLM"/>
    </source>
</evidence>
<accession>A0A941W2F0</accession>
<evidence type="ECO:0000313" key="11">
    <source>
        <dbReference type="Proteomes" id="UP000722750"/>
    </source>
</evidence>
<comment type="similarity">
    <text evidence="2">Belongs to the outer membrane factor (OMF) (TC 1.B.17) family.</text>
</comment>